<reference evidence="2 3" key="1">
    <citation type="submission" date="2018-08" db="EMBL/GenBank/DDBJ databases">
        <title>A genome reference for cultivated species of the human gut microbiota.</title>
        <authorList>
            <person name="Zou Y."/>
            <person name="Xue W."/>
            <person name="Luo G."/>
        </authorList>
    </citation>
    <scope>NUCLEOTIDE SEQUENCE [LARGE SCALE GENOMIC DNA]</scope>
    <source>
        <strain evidence="2 3">AM23-22</strain>
    </source>
</reference>
<dbReference type="InterPro" id="IPR018114">
    <property type="entry name" value="TRYPSIN_HIS"/>
</dbReference>
<dbReference type="InterPro" id="IPR050966">
    <property type="entry name" value="Glutamyl_endopeptidase"/>
</dbReference>
<dbReference type="PANTHER" id="PTHR15462:SF8">
    <property type="entry name" value="SERINE PROTEASE"/>
    <property type="match status" value="1"/>
</dbReference>
<dbReference type="InterPro" id="IPR043504">
    <property type="entry name" value="Peptidase_S1_PA_chymotrypsin"/>
</dbReference>
<dbReference type="SUPFAM" id="SSF50494">
    <property type="entry name" value="Trypsin-like serine proteases"/>
    <property type="match status" value="1"/>
</dbReference>
<name>A0A414R9P8_9FIRM</name>
<dbReference type="GO" id="GO:0004252">
    <property type="term" value="F:serine-type endopeptidase activity"/>
    <property type="evidence" value="ECO:0007669"/>
    <property type="project" value="InterPro"/>
</dbReference>
<evidence type="ECO:0000313" key="2">
    <source>
        <dbReference type="EMBL" id="RHF89780.1"/>
    </source>
</evidence>
<dbReference type="Gene3D" id="2.40.10.10">
    <property type="entry name" value="Trypsin-like serine proteases"/>
    <property type="match status" value="2"/>
</dbReference>
<accession>A0A414R9P8</accession>
<dbReference type="GO" id="GO:0006508">
    <property type="term" value="P:proteolysis"/>
    <property type="evidence" value="ECO:0007669"/>
    <property type="project" value="InterPro"/>
</dbReference>
<evidence type="ECO:0000256" key="1">
    <source>
        <dbReference type="ARBA" id="ARBA00022729"/>
    </source>
</evidence>
<proteinExistence type="predicted"/>
<evidence type="ECO:0008006" key="4">
    <source>
        <dbReference type="Google" id="ProtNLM"/>
    </source>
</evidence>
<gene>
    <name evidence="2" type="ORF">DW652_04745</name>
</gene>
<dbReference type="AlphaFoldDB" id="A0A414R9P8"/>
<protein>
    <recommendedName>
        <fullName evidence="4">Serine protease</fullName>
    </recommendedName>
</protein>
<dbReference type="InterPro" id="IPR009003">
    <property type="entry name" value="Peptidase_S1_PA"/>
</dbReference>
<dbReference type="PROSITE" id="PS00134">
    <property type="entry name" value="TRYPSIN_HIS"/>
    <property type="match status" value="1"/>
</dbReference>
<dbReference type="Pfam" id="PF13365">
    <property type="entry name" value="Trypsin_2"/>
    <property type="match status" value="1"/>
</dbReference>
<comment type="caution">
    <text evidence="2">The sequence shown here is derived from an EMBL/GenBank/DDBJ whole genome shotgun (WGS) entry which is preliminary data.</text>
</comment>
<keyword evidence="1" id="KW-0732">Signal</keyword>
<evidence type="ECO:0000313" key="3">
    <source>
        <dbReference type="Proteomes" id="UP000286186"/>
    </source>
</evidence>
<dbReference type="EMBL" id="QRHR01000003">
    <property type="protein sequence ID" value="RHF89780.1"/>
    <property type="molecule type" value="Genomic_DNA"/>
</dbReference>
<sequence>MYCVIVCSIMFWCFAINVKAEENDLIMYDYVHQTEHKYSIGLDRKLQKTKKKESIGESIAKPFIPDSMSSCNGDVSTYSIIQGHNLNMVDRTKFPYTTITHLDIGFDTTGDGKADYWCDGSGYIVGPDVMVTAGHCFWSKKYGWAKEVRTYLMYEQNLSREYYYPASWITSTAYTQGGDSEYDWCVVTMQQNVGATTGWLGFGVSSSLVNKDIRVAGFTQWESMNIHLFESYGQIKQQNERIIGYNASTTEAQAGGPVFDEDGIAWGIHTTGGALNSGCTINSYLFDLLSSKREEGINKYK</sequence>
<organism evidence="2 3">
    <name type="scientific">Eubacterium ventriosum</name>
    <dbReference type="NCBI Taxonomy" id="39496"/>
    <lineage>
        <taxon>Bacteria</taxon>
        <taxon>Bacillati</taxon>
        <taxon>Bacillota</taxon>
        <taxon>Clostridia</taxon>
        <taxon>Eubacteriales</taxon>
        <taxon>Eubacteriaceae</taxon>
        <taxon>Eubacterium</taxon>
    </lineage>
</organism>
<dbReference type="PANTHER" id="PTHR15462">
    <property type="entry name" value="SERINE PROTEASE"/>
    <property type="match status" value="1"/>
</dbReference>
<dbReference type="Proteomes" id="UP000286186">
    <property type="component" value="Unassembled WGS sequence"/>
</dbReference>